<feature type="compositionally biased region" description="Basic and acidic residues" evidence="1">
    <location>
        <begin position="90"/>
        <end position="101"/>
    </location>
</feature>
<proteinExistence type="predicted"/>
<name>A0A6A6TBM7_9PLEO</name>
<feature type="region of interest" description="Disordered" evidence="1">
    <location>
        <begin position="1"/>
        <end position="142"/>
    </location>
</feature>
<protein>
    <submittedName>
        <fullName evidence="2">Uncharacterized protein</fullName>
    </submittedName>
</protein>
<reference evidence="2" key="1">
    <citation type="journal article" date="2020" name="Stud. Mycol.">
        <title>101 Dothideomycetes genomes: a test case for predicting lifestyles and emergence of pathogens.</title>
        <authorList>
            <person name="Haridas S."/>
            <person name="Albert R."/>
            <person name="Binder M."/>
            <person name="Bloem J."/>
            <person name="Labutti K."/>
            <person name="Salamov A."/>
            <person name="Andreopoulos B."/>
            <person name="Baker S."/>
            <person name="Barry K."/>
            <person name="Bills G."/>
            <person name="Bluhm B."/>
            <person name="Cannon C."/>
            <person name="Castanera R."/>
            <person name="Culley D."/>
            <person name="Daum C."/>
            <person name="Ezra D."/>
            <person name="Gonzalez J."/>
            <person name="Henrissat B."/>
            <person name="Kuo A."/>
            <person name="Liang C."/>
            <person name="Lipzen A."/>
            <person name="Lutzoni F."/>
            <person name="Magnuson J."/>
            <person name="Mondo S."/>
            <person name="Nolan M."/>
            <person name="Ohm R."/>
            <person name="Pangilinan J."/>
            <person name="Park H.-J."/>
            <person name="Ramirez L."/>
            <person name="Alfaro M."/>
            <person name="Sun H."/>
            <person name="Tritt A."/>
            <person name="Yoshinaga Y."/>
            <person name="Zwiers L.-H."/>
            <person name="Turgeon B."/>
            <person name="Goodwin S."/>
            <person name="Spatafora J."/>
            <person name="Crous P."/>
            <person name="Grigoriev I."/>
        </authorList>
    </citation>
    <scope>NUCLEOTIDE SEQUENCE</scope>
    <source>
        <strain evidence="2">CBS 122681</strain>
    </source>
</reference>
<gene>
    <name evidence="2" type="ORF">K491DRAFT_714591</name>
</gene>
<keyword evidence="3" id="KW-1185">Reference proteome</keyword>
<sequence length="142" mass="15474">MPKQRRRGQSQRWQGARSHLPAVPGTRDRRLNPGRQRGVRAWAGGAGAERRPRTQSPGAELFWGRASVERRASSVQRQPAPDGVTGVRAPLRERGSCRMSERQAAGGRAENAATAATAAATAAVTAKRKSTSKRKTQRARVW</sequence>
<dbReference type="Proteomes" id="UP000799324">
    <property type="component" value="Unassembled WGS sequence"/>
</dbReference>
<evidence type="ECO:0000313" key="2">
    <source>
        <dbReference type="EMBL" id="KAF2657379.1"/>
    </source>
</evidence>
<evidence type="ECO:0000256" key="1">
    <source>
        <dbReference type="SAM" id="MobiDB-lite"/>
    </source>
</evidence>
<feature type="compositionally biased region" description="Low complexity" evidence="1">
    <location>
        <begin position="104"/>
        <end position="125"/>
    </location>
</feature>
<dbReference type="EMBL" id="MU004326">
    <property type="protein sequence ID" value="KAF2657379.1"/>
    <property type="molecule type" value="Genomic_DNA"/>
</dbReference>
<feature type="compositionally biased region" description="Basic residues" evidence="1">
    <location>
        <begin position="126"/>
        <end position="142"/>
    </location>
</feature>
<accession>A0A6A6TBM7</accession>
<evidence type="ECO:0000313" key="3">
    <source>
        <dbReference type="Proteomes" id="UP000799324"/>
    </source>
</evidence>
<feature type="compositionally biased region" description="Low complexity" evidence="1">
    <location>
        <begin position="34"/>
        <end position="43"/>
    </location>
</feature>
<organism evidence="2 3">
    <name type="scientific">Lophiostoma macrostomum CBS 122681</name>
    <dbReference type="NCBI Taxonomy" id="1314788"/>
    <lineage>
        <taxon>Eukaryota</taxon>
        <taxon>Fungi</taxon>
        <taxon>Dikarya</taxon>
        <taxon>Ascomycota</taxon>
        <taxon>Pezizomycotina</taxon>
        <taxon>Dothideomycetes</taxon>
        <taxon>Pleosporomycetidae</taxon>
        <taxon>Pleosporales</taxon>
        <taxon>Lophiostomataceae</taxon>
        <taxon>Lophiostoma</taxon>
    </lineage>
</organism>
<dbReference type="AlphaFoldDB" id="A0A6A6TBM7"/>